<dbReference type="AlphaFoldDB" id="A0A3D8I478"/>
<dbReference type="Proteomes" id="UP000256599">
    <property type="component" value="Unassembled WGS sequence"/>
</dbReference>
<proteinExistence type="predicted"/>
<organism evidence="2 3">
    <name type="scientific">Helicobacter marmotae</name>
    <dbReference type="NCBI Taxonomy" id="152490"/>
    <lineage>
        <taxon>Bacteria</taxon>
        <taxon>Pseudomonadati</taxon>
        <taxon>Campylobacterota</taxon>
        <taxon>Epsilonproteobacteria</taxon>
        <taxon>Campylobacterales</taxon>
        <taxon>Helicobacteraceae</taxon>
        <taxon>Helicobacter</taxon>
    </lineage>
</organism>
<dbReference type="RefSeq" id="WP_104700575.1">
    <property type="nucleotide sequence ID" value="NZ_FZPP01000038.1"/>
</dbReference>
<dbReference type="GO" id="GO:0009288">
    <property type="term" value="C:bacterial-type flagellum"/>
    <property type="evidence" value="ECO:0007669"/>
    <property type="project" value="InterPro"/>
</dbReference>
<keyword evidence="1" id="KW-0175">Coiled coil</keyword>
<dbReference type="InterPro" id="IPR012823">
    <property type="entry name" value="Flagell_FliJ"/>
</dbReference>
<evidence type="ECO:0000313" key="2">
    <source>
        <dbReference type="EMBL" id="RDU59331.1"/>
    </source>
</evidence>
<keyword evidence="3" id="KW-1185">Reference proteome</keyword>
<dbReference type="OrthoDB" id="5328666at2"/>
<dbReference type="EMBL" id="NXLR01000014">
    <property type="protein sequence ID" value="RDU59331.1"/>
    <property type="molecule type" value="Genomic_DNA"/>
</dbReference>
<feature type="coiled-coil region" evidence="1">
    <location>
        <begin position="16"/>
        <end position="92"/>
    </location>
</feature>
<protein>
    <submittedName>
        <fullName evidence="2">Uncharacterized protein</fullName>
    </submittedName>
</protein>
<sequence length="142" mass="16898">MTTKFSPIIDLRKKDMQECERAILQNENNITNKRAQIERIADELVGLKMPQNGMFSAMQAYNEMKKMLLAHLQNIQDELNELLLHKNSLQNQYKKHHIEYEKIAFLDKKEQDKMFKALNNREKREVDEIAMMLYNRTGGKRI</sequence>
<gene>
    <name evidence="2" type="ORF">CQA63_07300</name>
</gene>
<comment type="caution">
    <text evidence="2">The sequence shown here is derived from an EMBL/GenBank/DDBJ whole genome shotgun (WGS) entry which is preliminary data.</text>
</comment>
<reference evidence="2 3" key="1">
    <citation type="submission" date="2018-04" db="EMBL/GenBank/DDBJ databases">
        <title>Novel Campyloabacter and Helicobacter Species and Strains.</title>
        <authorList>
            <person name="Mannion A.J."/>
            <person name="Shen Z."/>
            <person name="Fox J.G."/>
        </authorList>
    </citation>
    <scope>NUCLEOTIDE SEQUENCE [LARGE SCALE GENOMIC DNA]</scope>
    <source>
        <strain evidence="2 3">MIT 98-6070</strain>
    </source>
</reference>
<accession>A0A3D8I478</accession>
<dbReference type="Pfam" id="PF02050">
    <property type="entry name" value="FliJ"/>
    <property type="match status" value="1"/>
</dbReference>
<evidence type="ECO:0000313" key="3">
    <source>
        <dbReference type="Proteomes" id="UP000256599"/>
    </source>
</evidence>
<dbReference type="GO" id="GO:0071973">
    <property type="term" value="P:bacterial-type flagellum-dependent cell motility"/>
    <property type="evidence" value="ECO:0007669"/>
    <property type="project" value="InterPro"/>
</dbReference>
<evidence type="ECO:0000256" key="1">
    <source>
        <dbReference type="SAM" id="Coils"/>
    </source>
</evidence>
<name>A0A3D8I478_9HELI</name>